<feature type="non-terminal residue" evidence="2">
    <location>
        <position position="1"/>
    </location>
</feature>
<feature type="transmembrane region" description="Helical" evidence="1">
    <location>
        <begin position="108"/>
        <end position="128"/>
    </location>
</feature>
<accession>A0A8E2AU82</accession>
<feature type="transmembrane region" description="Helical" evidence="1">
    <location>
        <begin position="216"/>
        <end position="238"/>
    </location>
</feature>
<feature type="transmembrane region" description="Helical" evidence="1">
    <location>
        <begin position="54"/>
        <end position="76"/>
    </location>
</feature>
<dbReference type="OrthoDB" id="3357304at2759"/>
<feature type="transmembrane region" description="Helical" evidence="1">
    <location>
        <begin position="20"/>
        <end position="42"/>
    </location>
</feature>
<evidence type="ECO:0000313" key="3">
    <source>
        <dbReference type="Proteomes" id="UP000250043"/>
    </source>
</evidence>
<keyword evidence="3" id="KW-1185">Reference proteome</keyword>
<sequence>SYPFDPILHYRPGFGHSLPVQVLLTAVVVALTAALLIHLLFTAQYHWPLSPLNFVLQLCAASTLLVSGVATIRVIMSTLAGESRQWPYMLNYVAVDIPPLSPDTQNDAWTTAGLAAWLLMDAAVGMLIQMTHIQFLTLLYPSALERRLIYALLGPLAVASAAMHAVRIHTDTRMSRAAFVVQNVCNATLSLLFTASLLLWGLLLHRARAWRTDGGTASFGLGASALALASTTITFLYIPADAQYEWLHGLIWALVLWQSFLG</sequence>
<gene>
    <name evidence="2" type="ORF">OBBRIDRAFT_711337</name>
</gene>
<protein>
    <submittedName>
        <fullName evidence="2">Uncharacterized protein</fullName>
    </submittedName>
</protein>
<proteinExistence type="predicted"/>
<reference evidence="2 3" key="1">
    <citation type="submission" date="2016-07" db="EMBL/GenBank/DDBJ databases">
        <title>Draft genome of the white-rot fungus Obba rivulosa 3A-2.</title>
        <authorList>
            <consortium name="DOE Joint Genome Institute"/>
            <person name="Miettinen O."/>
            <person name="Riley R."/>
            <person name="Acob R."/>
            <person name="Barry K."/>
            <person name="Cullen D."/>
            <person name="De Vries R."/>
            <person name="Hainaut M."/>
            <person name="Hatakka A."/>
            <person name="Henrissat B."/>
            <person name="Hilden K."/>
            <person name="Kuo R."/>
            <person name="Labutti K."/>
            <person name="Lipzen A."/>
            <person name="Makela M.R."/>
            <person name="Sandor L."/>
            <person name="Spatafora J.W."/>
            <person name="Grigoriev I.V."/>
            <person name="Hibbett D.S."/>
        </authorList>
    </citation>
    <scope>NUCLEOTIDE SEQUENCE [LARGE SCALE GENOMIC DNA]</scope>
    <source>
        <strain evidence="2 3">3A-2</strain>
    </source>
</reference>
<organism evidence="2 3">
    <name type="scientific">Obba rivulosa</name>
    <dbReference type="NCBI Taxonomy" id="1052685"/>
    <lineage>
        <taxon>Eukaryota</taxon>
        <taxon>Fungi</taxon>
        <taxon>Dikarya</taxon>
        <taxon>Basidiomycota</taxon>
        <taxon>Agaricomycotina</taxon>
        <taxon>Agaricomycetes</taxon>
        <taxon>Polyporales</taxon>
        <taxon>Gelatoporiaceae</taxon>
        <taxon>Obba</taxon>
    </lineage>
</organism>
<dbReference type="Proteomes" id="UP000250043">
    <property type="component" value="Unassembled WGS sequence"/>
</dbReference>
<evidence type="ECO:0000256" key="1">
    <source>
        <dbReference type="SAM" id="Phobius"/>
    </source>
</evidence>
<feature type="transmembrane region" description="Helical" evidence="1">
    <location>
        <begin position="180"/>
        <end position="204"/>
    </location>
</feature>
<name>A0A8E2AU82_9APHY</name>
<feature type="transmembrane region" description="Helical" evidence="1">
    <location>
        <begin position="148"/>
        <end position="168"/>
    </location>
</feature>
<feature type="non-terminal residue" evidence="2">
    <location>
        <position position="262"/>
    </location>
</feature>
<keyword evidence="1" id="KW-1133">Transmembrane helix</keyword>
<keyword evidence="1" id="KW-0472">Membrane</keyword>
<dbReference type="AlphaFoldDB" id="A0A8E2AU82"/>
<keyword evidence="1" id="KW-0812">Transmembrane</keyword>
<dbReference type="EMBL" id="KV722586">
    <property type="protein sequence ID" value="OCH85410.1"/>
    <property type="molecule type" value="Genomic_DNA"/>
</dbReference>
<evidence type="ECO:0000313" key="2">
    <source>
        <dbReference type="EMBL" id="OCH85410.1"/>
    </source>
</evidence>